<evidence type="ECO:0000256" key="2">
    <source>
        <dbReference type="PROSITE-ProRule" id="PRU00169"/>
    </source>
</evidence>
<accession>A0A1C6SDT2</accession>
<dbReference type="EMBL" id="FMHU01000002">
    <property type="protein sequence ID" value="SCL27563.1"/>
    <property type="molecule type" value="Genomic_DNA"/>
</dbReference>
<feature type="domain" description="Response regulatory" evidence="5">
    <location>
        <begin position="36"/>
        <end position="150"/>
    </location>
</feature>
<dbReference type="Gene3D" id="1.10.10.10">
    <property type="entry name" value="Winged helix-like DNA-binding domain superfamily/Winged helix DNA-binding domain"/>
    <property type="match status" value="1"/>
</dbReference>
<sequence length="232" mass="23885">MAGGAVGIVLFAVTQGVAVHAAVTPWLDDRARRRRRLAFVGAAVLSVPLVAPLAAGSWPSWAQAADGPAAVTAARAHRPDVAVVDLEMSGLDGFGVTAELARVLPDCAVVILTGRGRPAHLPRALTTGARGFLAKGSPAGALADVIRRVRAGGRYVDPALAADALSIPPCPLTPRDLETLRLAEYGAPVAVIARRAHLSSGTVRNYLASAVQKLGAASRADAVRLAHDNGWL</sequence>
<dbReference type="GO" id="GO:0000160">
    <property type="term" value="P:phosphorelay signal transduction system"/>
    <property type="evidence" value="ECO:0007669"/>
    <property type="project" value="InterPro"/>
</dbReference>
<dbReference type="GO" id="GO:0003677">
    <property type="term" value="F:DNA binding"/>
    <property type="evidence" value="ECO:0007669"/>
    <property type="project" value="UniProtKB-KW"/>
</dbReference>
<name>A0A1C6SDT2_9ACTN</name>
<evidence type="ECO:0000259" key="4">
    <source>
        <dbReference type="PROSITE" id="PS50043"/>
    </source>
</evidence>
<dbReference type="InterPro" id="IPR039420">
    <property type="entry name" value="WalR-like"/>
</dbReference>
<dbReference type="GO" id="GO:0006355">
    <property type="term" value="P:regulation of DNA-templated transcription"/>
    <property type="evidence" value="ECO:0007669"/>
    <property type="project" value="InterPro"/>
</dbReference>
<feature type="transmembrane region" description="Helical" evidence="3">
    <location>
        <begin position="37"/>
        <end position="55"/>
    </location>
</feature>
<keyword evidence="7" id="KW-1185">Reference proteome</keyword>
<protein>
    <submittedName>
        <fullName evidence="6">Two component transcriptional regulator, LuxR family</fullName>
    </submittedName>
</protein>
<feature type="domain" description="HTH luxR-type" evidence="4">
    <location>
        <begin position="165"/>
        <end position="230"/>
    </location>
</feature>
<reference evidence="7" key="1">
    <citation type="submission" date="2016-06" db="EMBL/GenBank/DDBJ databases">
        <authorList>
            <person name="Varghese N."/>
        </authorList>
    </citation>
    <scope>NUCLEOTIDE SEQUENCE [LARGE SCALE GENOMIC DNA]</scope>
    <source>
        <strain evidence="7">DSM 46123</strain>
    </source>
</reference>
<dbReference type="InterPro" id="IPR001789">
    <property type="entry name" value="Sig_transdc_resp-reg_receiver"/>
</dbReference>
<dbReference type="SUPFAM" id="SSF46894">
    <property type="entry name" value="C-terminal effector domain of the bipartite response regulators"/>
    <property type="match status" value="1"/>
</dbReference>
<keyword evidence="3" id="KW-0472">Membrane</keyword>
<dbReference type="Proteomes" id="UP000198906">
    <property type="component" value="Unassembled WGS sequence"/>
</dbReference>
<dbReference type="PROSITE" id="PS50110">
    <property type="entry name" value="RESPONSE_REGULATORY"/>
    <property type="match status" value="1"/>
</dbReference>
<feature type="modified residue" description="4-aspartylphosphate" evidence="2">
    <location>
        <position position="85"/>
    </location>
</feature>
<evidence type="ECO:0000313" key="6">
    <source>
        <dbReference type="EMBL" id="SCL27563.1"/>
    </source>
</evidence>
<dbReference type="PROSITE" id="PS50043">
    <property type="entry name" value="HTH_LUXR_2"/>
    <property type="match status" value="1"/>
</dbReference>
<dbReference type="Gene3D" id="3.40.50.2300">
    <property type="match status" value="1"/>
</dbReference>
<keyword evidence="2" id="KW-0597">Phosphoprotein</keyword>
<dbReference type="PANTHER" id="PTHR43214">
    <property type="entry name" value="TWO-COMPONENT RESPONSE REGULATOR"/>
    <property type="match status" value="1"/>
</dbReference>
<keyword evidence="1" id="KW-0238">DNA-binding</keyword>
<evidence type="ECO:0000256" key="1">
    <source>
        <dbReference type="ARBA" id="ARBA00023125"/>
    </source>
</evidence>
<dbReference type="CDD" id="cd06170">
    <property type="entry name" value="LuxR_C_like"/>
    <property type="match status" value="1"/>
</dbReference>
<dbReference type="SMART" id="SM00421">
    <property type="entry name" value="HTH_LUXR"/>
    <property type="match status" value="1"/>
</dbReference>
<gene>
    <name evidence="6" type="ORF">GA0074694_4848</name>
</gene>
<dbReference type="InterPro" id="IPR036388">
    <property type="entry name" value="WH-like_DNA-bd_sf"/>
</dbReference>
<dbReference type="Pfam" id="PF00196">
    <property type="entry name" value="GerE"/>
    <property type="match status" value="1"/>
</dbReference>
<dbReference type="InterPro" id="IPR000792">
    <property type="entry name" value="Tscrpt_reg_LuxR_C"/>
</dbReference>
<dbReference type="InterPro" id="IPR011006">
    <property type="entry name" value="CheY-like_superfamily"/>
</dbReference>
<dbReference type="PRINTS" id="PR00038">
    <property type="entry name" value="HTHLUXR"/>
</dbReference>
<evidence type="ECO:0000256" key="3">
    <source>
        <dbReference type="SAM" id="Phobius"/>
    </source>
</evidence>
<evidence type="ECO:0000313" key="7">
    <source>
        <dbReference type="Proteomes" id="UP000198906"/>
    </source>
</evidence>
<organism evidence="6 7">
    <name type="scientific">Micromonospora inyonensis</name>
    <dbReference type="NCBI Taxonomy" id="47866"/>
    <lineage>
        <taxon>Bacteria</taxon>
        <taxon>Bacillati</taxon>
        <taxon>Actinomycetota</taxon>
        <taxon>Actinomycetes</taxon>
        <taxon>Micromonosporales</taxon>
        <taxon>Micromonosporaceae</taxon>
        <taxon>Micromonospora</taxon>
    </lineage>
</organism>
<dbReference type="STRING" id="47866.GA0074694_4848"/>
<dbReference type="Pfam" id="PF00072">
    <property type="entry name" value="Response_reg"/>
    <property type="match status" value="1"/>
</dbReference>
<evidence type="ECO:0000259" key="5">
    <source>
        <dbReference type="PROSITE" id="PS50110"/>
    </source>
</evidence>
<dbReference type="SMART" id="SM00448">
    <property type="entry name" value="REC"/>
    <property type="match status" value="1"/>
</dbReference>
<dbReference type="AlphaFoldDB" id="A0A1C6SDT2"/>
<proteinExistence type="predicted"/>
<dbReference type="InterPro" id="IPR016032">
    <property type="entry name" value="Sig_transdc_resp-reg_C-effctor"/>
</dbReference>
<dbReference type="SUPFAM" id="SSF52172">
    <property type="entry name" value="CheY-like"/>
    <property type="match status" value="1"/>
</dbReference>
<keyword evidence="3" id="KW-0812">Transmembrane</keyword>
<dbReference type="PANTHER" id="PTHR43214:SF42">
    <property type="entry name" value="TRANSCRIPTIONAL REGULATORY PROTEIN DESR"/>
    <property type="match status" value="1"/>
</dbReference>
<keyword evidence="3" id="KW-1133">Transmembrane helix</keyword>
<dbReference type="RefSeq" id="WP_245714871.1">
    <property type="nucleotide sequence ID" value="NZ_FMHU01000002.1"/>
</dbReference>